<dbReference type="Proteomes" id="UP000290560">
    <property type="component" value="Unassembled WGS sequence"/>
</dbReference>
<reference evidence="1" key="1">
    <citation type="journal article" date="2018" name="Data Brief">
        <title>Genome sequence data from 17 accessions of Ensete ventricosum, a staple food crop for millions in Ethiopia.</title>
        <authorList>
            <person name="Yemataw Z."/>
            <person name="Muzemil S."/>
            <person name="Ambachew D."/>
            <person name="Tripathi L."/>
            <person name="Tesfaye K."/>
            <person name="Chala A."/>
            <person name="Farbos A."/>
            <person name="O'Neill P."/>
            <person name="Moore K."/>
            <person name="Grant M."/>
            <person name="Studholme D.J."/>
        </authorList>
    </citation>
    <scope>NUCLEOTIDE SEQUENCE [LARGE SCALE GENOMIC DNA]</scope>
    <source>
        <tissue evidence="1">Leaf</tissue>
    </source>
</reference>
<evidence type="ECO:0000313" key="1">
    <source>
        <dbReference type="EMBL" id="RZR74772.1"/>
    </source>
</evidence>
<dbReference type="EMBL" id="KV876380">
    <property type="protein sequence ID" value="RZR74772.1"/>
    <property type="molecule type" value="Genomic_DNA"/>
</dbReference>
<gene>
    <name evidence="1" type="ORF">BHM03_00042937</name>
</gene>
<organism evidence="1">
    <name type="scientific">Ensete ventricosum</name>
    <name type="common">Abyssinian banana</name>
    <name type="synonym">Musa ensete</name>
    <dbReference type="NCBI Taxonomy" id="4639"/>
    <lineage>
        <taxon>Eukaryota</taxon>
        <taxon>Viridiplantae</taxon>
        <taxon>Streptophyta</taxon>
        <taxon>Embryophyta</taxon>
        <taxon>Tracheophyta</taxon>
        <taxon>Spermatophyta</taxon>
        <taxon>Magnoliopsida</taxon>
        <taxon>Liliopsida</taxon>
        <taxon>Zingiberales</taxon>
        <taxon>Musaceae</taxon>
        <taxon>Ensete</taxon>
    </lineage>
</organism>
<dbReference type="AlphaFoldDB" id="A0A445MKG3"/>
<proteinExistence type="predicted"/>
<accession>A0A445MKG3</accession>
<sequence>MRLPRGPYSRRILLSWSSISSSDWMVMCHNPAIPCNHQLNLGLLINLGVGVWLFFNGSQAFLCYAGCPLVESMVSMSRAIDRLWGFLRVLLL</sequence>
<protein>
    <submittedName>
        <fullName evidence="1">Uncharacterized protein</fullName>
    </submittedName>
</protein>
<name>A0A445MKG3_ENSVE</name>